<keyword evidence="2" id="KW-1185">Reference proteome</keyword>
<proteinExistence type="predicted"/>
<dbReference type="EMBL" id="BAAAHG010000042">
    <property type="protein sequence ID" value="GAA0923364.1"/>
    <property type="molecule type" value="Genomic_DNA"/>
</dbReference>
<gene>
    <name evidence="1" type="ORF">GCM10009549_43590</name>
</gene>
<dbReference type="RefSeq" id="WP_344052370.1">
    <property type="nucleotide sequence ID" value="NZ_BAAAHG010000042.1"/>
</dbReference>
<dbReference type="Proteomes" id="UP001501005">
    <property type="component" value="Unassembled WGS sequence"/>
</dbReference>
<sequence>MIVATGTCAFLAAYDEDNPDSDGCAHALGAAADLVVVPPLVVAGLDPMGTRLFGDT</sequence>
<name>A0ABP3ZNQ7_9ACTN</name>
<evidence type="ECO:0000313" key="2">
    <source>
        <dbReference type="Proteomes" id="UP001501005"/>
    </source>
</evidence>
<accession>A0ABP3ZNQ7</accession>
<organism evidence="1 2">
    <name type="scientific">Streptomyces thermoalcalitolerans</name>
    <dbReference type="NCBI Taxonomy" id="65605"/>
    <lineage>
        <taxon>Bacteria</taxon>
        <taxon>Bacillati</taxon>
        <taxon>Actinomycetota</taxon>
        <taxon>Actinomycetes</taxon>
        <taxon>Kitasatosporales</taxon>
        <taxon>Streptomycetaceae</taxon>
        <taxon>Streptomyces</taxon>
    </lineage>
</organism>
<reference evidence="2" key="1">
    <citation type="journal article" date="2019" name="Int. J. Syst. Evol. Microbiol.">
        <title>The Global Catalogue of Microorganisms (GCM) 10K type strain sequencing project: providing services to taxonomists for standard genome sequencing and annotation.</title>
        <authorList>
            <consortium name="The Broad Institute Genomics Platform"/>
            <consortium name="The Broad Institute Genome Sequencing Center for Infectious Disease"/>
            <person name="Wu L."/>
            <person name="Ma J."/>
        </authorList>
    </citation>
    <scope>NUCLEOTIDE SEQUENCE [LARGE SCALE GENOMIC DNA]</scope>
    <source>
        <strain evidence="2">JCM 10673</strain>
    </source>
</reference>
<protein>
    <submittedName>
        <fullName evidence="1">Uncharacterized protein</fullName>
    </submittedName>
</protein>
<comment type="caution">
    <text evidence="1">The sequence shown here is derived from an EMBL/GenBank/DDBJ whole genome shotgun (WGS) entry which is preliminary data.</text>
</comment>
<evidence type="ECO:0000313" key="1">
    <source>
        <dbReference type="EMBL" id="GAA0923364.1"/>
    </source>
</evidence>